<evidence type="ECO:0000256" key="4">
    <source>
        <dbReference type="ARBA" id="ARBA00023136"/>
    </source>
</evidence>
<dbReference type="PANTHER" id="PTHR11863">
    <property type="entry name" value="STEROL DESATURASE"/>
    <property type="match status" value="1"/>
</dbReference>
<organism evidence="7 8">
    <name type="scientific">Halioglobus japonicus</name>
    <dbReference type="NCBI Taxonomy" id="930805"/>
    <lineage>
        <taxon>Bacteria</taxon>
        <taxon>Pseudomonadati</taxon>
        <taxon>Pseudomonadota</taxon>
        <taxon>Gammaproteobacteria</taxon>
        <taxon>Cellvibrionales</taxon>
        <taxon>Halieaceae</taxon>
        <taxon>Halioglobus</taxon>
    </lineage>
</organism>
<evidence type="ECO:0000256" key="3">
    <source>
        <dbReference type="ARBA" id="ARBA00022989"/>
    </source>
</evidence>
<evidence type="ECO:0000313" key="7">
    <source>
        <dbReference type="EMBL" id="PLW84637.1"/>
    </source>
</evidence>
<name>A0AAP8MBM5_9GAMM</name>
<evidence type="ECO:0000256" key="2">
    <source>
        <dbReference type="ARBA" id="ARBA00022692"/>
    </source>
</evidence>
<sequence>MIPTDSYSQLAYIATALIFALCIAAETFAPRREPGPHTAWRWLNNLGLSGLTWYLNLLLGTLFITWLAGWSHLNEFGLLARLGSGPALSGLLLLLVIEFINYWVHYTFHRFPLLWRLHAVHHTDTDIDVTTSFRHHPVEALATLPIFAPVALFMGAPMEVAMAVHLFSISATVFSHSNVEIPATAQKILRRIILTPDFHRVHHCSEQSFTNSNYGSVVPWFDYLFGTARTRPVNEQQDMELVLEYMRQTRDSRLDQMIVAPLRTPEV</sequence>
<gene>
    <name evidence="7" type="ORF">C0029_18005</name>
</gene>
<evidence type="ECO:0000256" key="5">
    <source>
        <dbReference type="SAM" id="Phobius"/>
    </source>
</evidence>
<dbReference type="InterPro" id="IPR050307">
    <property type="entry name" value="Sterol_Desaturase_Related"/>
</dbReference>
<keyword evidence="8" id="KW-1185">Reference proteome</keyword>
<dbReference type="Proteomes" id="UP000235162">
    <property type="component" value="Unassembled WGS sequence"/>
</dbReference>
<dbReference type="GO" id="GO:0008610">
    <property type="term" value="P:lipid biosynthetic process"/>
    <property type="evidence" value="ECO:0007669"/>
    <property type="project" value="InterPro"/>
</dbReference>
<keyword evidence="2 5" id="KW-0812">Transmembrane</keyword>
<dbReference type="GO" id="GO:0016020">
    <property type="term" value="C:membrane"/>
    <property type="evidence" value="ECO:0007669"/>
    <property type="project" value="UniProtKB-SubCell"/>
</dbReference>
<dbReference type="InterPro" id="IPR006694">
    <property type="entry name" value="Fatty_acid_hydroxylase"/>
</dbReference>
<feature type="transmembrane region" description="Helical" evidence="5">
    <location>
        <begin position="46"/>
        <end position="68"/>
    </location>
</feature>
<feature type="transmembrane region" description="Helical" evidence="5">
    <location>
        <begin position="6"/>
        <end position="25"/>
    </location>
</feature>
<proteinExistence type="predicted"/>
<dbReference type="EMBL" id="PKUR01000006">
    <property type="protein sequence ID" value="PLW84637.1"/>
    <property type="molecule type" value="Genomic_DNA"/>
</dbReference>
<feature type="domain" description="Fatty acid hydroxylase" evidence="6">
    <location>
        <begin position="91"/>
        <end position="227"/>
    </location>
</feature>
<dbReference type="GO" id="GO:0016491">
    <property type="term" value="F:oxidoreductase activity"/>
    <property type="evidence" value="ECO:0007669"/>
    <property type="project" value="InterPro"/>
</dbReference>
<keyword evidence="4 5" id="KW-0472">Membrane</keyword>
<evidence type="ECO:0000256" key="1">
    <source>
        <dbReference type="ARBA" id="ARBA00004370"/>
    </source>
</evidence>
<protein>
    <recommendedName>
        <fullName evidence="6">Fatty acid hydroxylase domain-containing protein</fullName>
    </recommendedName>
</protein>
<comment type="caution">
    <text evidence="7">The sequence shown here is derived from an EMBL/GenBank/DDBJ whole genome shotgun (WGS) entry which is preliminary data.</text>
</comment>
<reference evidence="7 8" key="1">
    <citation type="submission" date="2018-01" db="EMBL/GenBank/DDBJ databases">
        <title>The draft genome sequence of Halioglobus japonicus S1-36.</title>
        <authorList>
            <person name="Du Z.-J."/>
            <person name="Shi M.-J."/>
        </authorList>
    </citation>
    <scope>NUCLEOTIDE SEQUENCE [LARGE SCALE GENOMIC DNA]</scope>
    <source>
        <strain evidence="7 8">S1-36</strain>
    </source>
</reference>
<dbReference type="GO" id="GO:0005506">
    <property type="term" value="F:iron ion binding"/>
    <property type="evidence" value="ECO:0007669"/>
    <property type="project" value="InterPro"/>
</dbReference>
<keyword evidence="3 5" id="KW-1133">Transmembrane helix</keyword>
<accession>A0AAP8MBM5</accession>
<dbReference type="RefSeq" id="WP_102106466.1">
    <property type="nucleotide sequence ID" value="NZ_BMYL01000008.1"/>
</dbReference>
<evidence type="ECO:0000313" key="8">
    <source>
        <dbReference type="Proteomes" id="UP000235162"/>
    </source>
</evidence>
<dbReference type="AlphaFoldDB" id="A0AAP8MBM5"/>
<feature type="transmembrane region" description="Helical" evidence="5">
    <location>
        <begin position="88"/>
        <end position="108"/>
    </location>
</feature>
<comment type="subcellular location">
    <subcellularLocation>
        <location evidence="1">Membrane</location>
    </subcellularLocation>
</comment>
<dbReference type="Pfam" id="PF04116">
    <property type="entry name" value="FA_hydroxylase"/>
    <property type="match status" value="1"/>
</dbReference>
<evidence type="ECO:0000259" key="6">
    <source>
        <dbReference type="Pfam" id="PF04116"/>
    </source>
</evidence>